<feature type="compositionally biased region" description="Polar residues" evidence="1">
    <location>
        <begin position="14"/>
        <end position="24"/>
    </location>
</feature>
<keyword evidence="3" id="KW-1185">Reference proteome</keyword>
<feature type="compositionally biased region" description="Basic and acidic residues" evidence="1">
    <location>
        <begin position="1"/>
        <end position="10"/>
    </location>
</feature>
<feature type="region of interest" description="Disordered" evidence="1">
    <location>
        <begin position="1"/>
        <end position="44"/>
    </location>
</feature>
<dbReference type="AlphaFoldDB" id="A0AAD7IHM4"/>
<dbReference type="Proteomes" id="UP001215598">
    <property type="component" value="Unassembled WGS sequence"/>
</dbReference>
<feature type="region of interest" description="Disordered" evidence="1">
    <location>
        <begin position="79"/>
        <end position="127"/>
    </location>
</feature>
<reference evidence="2" key="1">
    <citation type="submission" date="2023-03" db="EMBL/GenBank/DDBJ databases">
        <title>Massive genome expansion in bonnet fungi (Mycena s.s.) driven by repeated elements and novel gene families across ecological guilds.</title>
        <authorList>
            <consortium name="Lawrence Berkeley National Laboratory"/>
            <person name="Harder C.B."/>
            <person name="Miyauchi S."/>
            <person name="Viragh M."/>
            <person name="Kuo A."/>
            <person name="Thoen E."/>
            <person name="Andreopoulos B."/>
            <person name="Lu D."/>
            <person name="Skrede I."/>
            <person name="Drula E."/>
            <person name="Henrissat B."/>
            <person name="Morin E."/>
            <person name="Kohler A."/>
            <person name="Barry K."/>
            <person name="LaButti K."/>
            <person name="Morin E."/>
            <person name="Salamov A."/>
            <person name="Lipzen A."/>
            <person name="Mereny Z."/>
            <person name="Hegedus B."/>
            <person name="Baldrian P."/>
            <person name="Stursova M."/>
            <person name="Weitz H."/>
            <person name="Taylor A."/>
            <person name="Grigoriev I.V."/>
            <person name="Nagy L.G."/>
            <person name="Martin F."/>
            <person name="Kauserud H."/>
        </authorList>
    </citation>
    <scope>NUCLEOTIDE SEQUENCE</scope>
    <source>
        <strain evidence="2">CBHHK182m</strain>
    </source>
</reference>
<name>A0AAD7IHM4_9AGAR</name>
<comment type="caution">
    <text evidence="2">The sequence shown here is derived from an EMBL/GenBank/DDBJ whole genome shotgun (WGS) entry which is preliminary data.</text>
</comment>
<dbReference type="EMBL" id="JARKIB010000097">
    <property type="protein sequence ID" value="KAJ7741884.1"/>
    <property type="molecule type" value="Genomic_DNA"/>
</dbReference>
<feature type="compositionally biased region" description="Pro residues" evidence="1">
    <location>
        <begin position="105"/>
        <end position="120"/>
    </location>
</feature>
<evidence type="ECO:0000313" key="2">
    <source>
        <dbReference type="EMBL" id="KAJ7741884.1"/>
    </source>
</evidence>
<organism evidence="2 3">
    <name type="scientific">Mycena metata</name>
    <dbReference type="NCBI Taxonomy" id="1033252"/>
    <lineage>
        <taxon>Eukaryota</taxon>
        <taxon>Fungi</taxon>
        <taxon>Dikarya</taxon>
        <taxon>Basidiomycota</taxon>
        <taxon>Agaricomycotina</taxon>
        <taxon>Agaricomycetes</taxon>
        <taxon>Agaricomycetidae</taxon>
        <taxon>Agaricales</taxon>
        <taxon>Marasmiineae</taxon>
        <taxon>Mycenaceae</taxon>
        <taxon>Mycena</taxon>
    </lineage>
</organism>
<evidence type="ECO:0000313" key="3">
    <source>
        <dbReference type="Proteomes" id="UP001215598"/>
    </source>
</evidence>
<protein>
    <submittedName>
        <fullName evidence="2">Uncharacterized protein</fullName>
    </submittedName>
</protein>
<evidence type="ECO:0000256" key="1">
    <source>
        <dbReference type="SAM" id="MobiDB-lite"/>
    </source>
</evidence>
<accession>A0AAD7IHM4</accession>
<gene>
    <name evidence="2" type="ORF">B0H16DRAFT_1861695</name>
</gene>
<proteinExistence type="predicted"/>
<sequence length="400" mass="43183">MKYVQEDVLERGSSAGTRPNSPCGTGQKPRGTGASITQPPPRQCRVTARQCRSKSRQARHFLPARVDAWLSTHSHALRISSAGRSRRRAPASSASTQPKTTTAPTPLPRLLPPPPLPPPRLLNEGTGHAGSAFELRRDTSHCAQHISVPGSQGTGWLANSARDGVTELARARVTVGLACAAAESVFRTVVPPMFFLRSVIVCGYYYAGARGSWRRCGCAYAAPHPDRLPGFTATRRDATSCAAMYVGRPAHREEEFLFDMATHPVFLFSRAAKPTSFGGERGLTRSAPVMLSRRVCLESSGVAGSRVVLRAHADTESKRAEVHSPRGQDIHRAAHVEDGGVCGAARFDGAVGVREGIGRWEEIAVVPRRRVRVRARTASAWGEGGDWRRGKPTRPPLGLC</sequence>